<gene>
    <name evidence="2" type="ORF">CTA1_7583</name>
</gene>
<dbReference type="OrthoDB" id="5428890at2759"/>
<reference evidence="2 3" key="1">
    <citation type="journal article" date="2019" name="PLoS ONE">
        <title>Comparative genome analysis indicates high evolutionary potential of pathogenicity genes in Colletotrichum tanaceti.</title>
        <authorList>
            <person name="Lelwala R.V."/>
            <person name="Korhonen P.K."/>
            <person name="Young N.D."/>
            <person name="Scott J.B."/>
            <person name="Ades P.A."/>
            <person name="Gasser R.B."/>
            <person name="Taylor P.W.J."/>
        </authorList>
    </citation>
    <scope>NUCLEOTIDE SEQUENCE [LARGE SCALE GENOMIC DNA]</scope>
    <source>
        <strain evidence="2">BRIP57314</strain>
    </source>
</reference>
<sequence>MDSLSSQAYPKSSMKTLTKEEEAEISQQIFGNSDIGDFSAYFNVYNEFASKSTVLKLATPSGPKHGSEPLTYKTTLQVVELLNKNPSAKRKDVLQEMRRIINPGQHTAEEEVQQALRVAVRATTMTDCDAKRHHGTDYAIADYTPVSWASGETYIEFFKRSIPGFRSTEHVPPRDDVVITGDRKDSLTAWNLKRELRIKFRKTDDLARHLLFDSDRNVLFLFHHAQFLKAQIGKQLDNTDDPLSQTIEESLKSGSLPPRLLFETLYSLQDILFPPHDNRSARILEKLVSKRRNNFDRGCIEYDGCLSDDQLPDNFGYVHWGQRLVRLHQHLRSRPPRNKLERWLHRKSNEGNALFVALVALCISICVGIISIGLAGVQIWIGWMAWKHPVA</sequence>
<keyword evidence="3" id="KW-1185">Reference proteome</keyword>
<keyword evidence="1" id="KW-0812">Transmembrane</keyword>
<dbReference type="STRING" id="1306861.A0A4U6XQT6"/>
<feature type="transmembrane region" description="Helical" evidence="1">
    <location>
        <begin position="353"/>
        <end position="381"/>
    </location>
</feature>
<name>A0A4U6XQT6_9PEZI</name>
<proteinExistence type="predicted"/>
<protein>
    <submittedName>
        <fullName evidence="2">Uncharacterized protein</fullName>
    </submittedName>
</protein>
<dbReference type="Proteomes" id="UP000310108">
    <property type="component" value="Unassembled WGS sequence"/>
</dbReference>
<evidence type="ECO:0000313" key="3">
    <source>
        <dbReference type="Proteomes" id="UP000310108"/>
    </source>
</evidence>
<keyword evidence="1" id="KW-0472">Membrane</keyword>
<comment type="caution">
    <text evidence="2">The sequence shown here is derived from an EMBL/GenBank/DDBJ whole genome shotgun (WGS) entry which is preliminary data.</text>
</comment>
<organism evidence="2 3">
    <name type="scientific">Colletotrichum tanaceti</name>
    <dbReference type="NCBI Taxonomy" id="1306861"/>
    <lineage>
        <taxon>Eukaryota</taxon>
        <taxon>Fungi</taxon>
        <taxon>Dikarya</taxon>
        <taxon>Ascomycota</taxon>
        <taxon>Pezizomycotina</taxon>
        <taxon>Sordariomycetes</taxon>
        <taxon>Hypocreomycetidae</taxon>
        <taxon>Glomerellales</taxon>
        <taxon>Glomerellaceae</taxon>
        <taxon>Colletotrichum</taxon>
        <taxon>Colletotrichum destructivum species complex</taxon>
    </lineage>
</organism>
<evidence type="ECO:0000256" key="1">
    <source>
        <dbReference type="SAM" id="Phobius"/>
    </source>
</evidence>
<evidence type="ECO:0000313" key="2">
    <source>
        <dbReference type="EMBL" id="TKW58187.1"/>
    </source>
</evidence>
<dbReference type="EMBL" id="PJEX01000028">
    <property type="protein sequence ID" value="TKW58187.1"/>
    <property type="molecule type" value="Genomic_DNA"/>
</dbReference>
<dbReference type="AlphaFoldDB" id="A0A4U6XQT6"/>
<keyword evidence="1" id="KW-1133">Transmembrane helix</keyword>
<accession>A0A4U6XQT6</accession>